<evidence type="ECO:0008006" key="13">
    <source>
        <dbReference type="Google" id="ProtNLM"/>
    </source>
</evidence>
<comment type="subcellular location">
    <subcellularLocation>
        <location evidence="1">Endoplasmic reticulum membrane</location>
        <topology evidence="1">Single-pass membrane protein</topology>
    </subcellularLocation>
</comment>
<evidence type="ECO:0000256" key="3">
    <source>
        <dbReference type="ARBA" id="ARBA00022676"/>
    </source>
</evidence>
<evidence type="ECO:0000256" key="7">
    <source>
        <dbReference type="ARBA" id="ARBA00022989"/>
    </source>
</evidence>
<dbReference type="PANTHER" id="PTHR13036:SF0">
    <property type="entry name" value="CHITOBIOSYLDIPHOSPHODOLICHOL BETA-MANNOSYLTRANSFERASE"/>
    <property type="match status" value="1"/>
</dbReference>
<evidence type="ECO:0000256" key="4">
    <source>
        <dbReference type="ARBA" id="ARBA00022679"/>
    </source>
</evidence>
<comment type="pathway">
    <text evidence="2">Protein modification; protein glycosylation.</text>
</comment>
<evidence type="ECO:0000313" key="11">
    <source>
        <dbReference type="EMBL" id="KAK9827667.1"/>
    </source>
</evidence>
<dbReference type="GO" id="GO:0005789">
    <property type="term" value="C:endoplasmic reticulum membrane"/>
    <property type="evidence" value="ECO:0007669"/>
    <property type="project" value="UniProtKB-SubCell"/>
</dbReference>
<accession>A0AAW1R1Q4</accession>
<sequence length="506" mass="54081">MGKRRGRVWVVVLGDFGRSPRMQYHTLSLATQAGVEVDVLAYGGSEPLTAVLENSGITIYTVPDPPASLQALPRSLALLLKAAFQALLMLLMMLFWLPAPDALLLQVPPAIPTLPLCWLACRWHRATFIIDWHNFAYTLMALSMGPRHPLVQLAQRFEKFWGRRARRHLCVTRAMQAELARSWRIDATVFYDRPPAHFRHATLAEKHELLLRLRPELEAPVHPHDCCAAARPPAPSQTLDPADRAPGGAANGSAAGGGVADAPPAHMMTTPSAARSNSAAAASAACGKGDIGGTAAEEVTLCTRRRPGGRAELRADRPALVVSSTSWTPDEDFGTLLAAARLYDAQARAKPGTLPRVLLAVTGRGPQREAFCAALAAEDLRWVAVRTLWLAPSDYPRLLGSADLGVCLHMSSSGLDLPMKVVDMFGCGLPVCAAAYACIGELVAHGDSGLLFSGPAQLAAQLAELLGGFPEAESLALARMRHTVSAASAVTWDTSWASVVLPMFAA</sequence>
<feature type="transmembrane region" description="Helical" evidence="10">
    <location>
        <begin position="78"/>
        <end position="97"/>
    </location>
</feature>
<dbReference type="Proteomes" id="UP001445335">
    <property type="component" value="Unassembled WGS sequence"/>
</dbReference>
<dbReference type="Gene3D" id="3.40.50.2000">
    <property type="entry name" value="Glycogen Phosphorylase B"/>
    <property type="match status" value="2"/>
</dbReference>
<keyword evidence="5 10" id="KW-0812">Transmembrane</keyword>
<evidence type="ECO:0000256" key="1">
    <source>
        <dbReference type="ARBA" id="ARBA00004389"/>
    </source>
</evidence>
<comment type="caution">
    <text evidence="11">The sequence shown here is derived from an EMBL/GenBank/DDBJ whole genome shotgun (WGS) entry which is preliminary data.</text>
</comment>
<keyword evidence="7 10" id="KW-1133">Transmembrane helix</keyword>
<protein>
    <recommendedName>
        <fullName evidence="13">Chitobiosyldiphosphodolichol beta-mannosyltransferase</fullName>
    </recommendedName>
</protein>
<keyword evidence="6" id="KW-0256">Endoplasmic reticulum</keyword>
<dbReference type="PANTHER" id="PTHR13036">
    <property type="entry name" value="BETA1,4 MANNOSYLTRANSFERASE"/>
    <property type="match status" value="1"/>
</dbReference>
<name>A0AAW1R1Q4_9CHLO</name>
<evidence type="ECO:0000256" key="10">
    <source>
        <dbReference type="SAM" id="Phobius"/>
    </source>
</evidence>
<reference evidence="11 12" key="1">
    <citation type="journal article" date="2024" name="Nat. Commun.">
        <title>Phylogenomics reveals the evolutionary origins of lichenization in chlorophyte algae.</title>
        <authorList>
            <person name="Puginier C."/>
            <person name="Libourel C."/>
            <person name="Otte J."/>
            <person name="Skaloud P."/>
            <person name="Haon M."/>
            <person name="Grisel S."/>
            <person name="Petersen M."/>
            <person name="Berrin J.G."/>
            <person name="Delaux P.M."/>
            <person name="Dal Grande F."/>
            <person name="Keller J."/>
        </authorList>
    </citation>
    <scope>NUCLEOTIDE SEQUENCE [LARGE SCALE GENOMIC DNA]</scope>
    <source>
        <strain evidence="11 12">SAG 245.80</strain>
    </source>
</reference>
<dbReference type="Pfam" id="PF13692">
    <property type="entry name" value="Glyco_trans_1_4"/>
    <property type="match status" value="1"/>
</dbReference>
<evidence type="ECO:0000313" key="12">
    <source>
        <dbReference type="Proteomes" id="UP001445335"/>
    </source>
</evidence>
<dbReference type="GO" id="GO:0000030">
    <property type="term" value="F:mannosyltransferase activity"/>
    <property type="evidence" value="ECO:0007669"/>
    <property type="project" value="InterPro"/>
</dbReference>
<dbReference type="AlphaFoldDB" id="A0AAW1R1Q4"/>
<evidence type="ECO:0000256" key="9">
    <source>
        <dbReference type="SAM" id="MobiDB-lite"/>
    </source>
</evidence>
<evidence type="ECO:0000256" key="8">
    <source>
        <dbReference type="ARBA" id="ARBA00023136"/>
    </source>
</evidence>
<keyword evidence="3" id="KW-0328">Glycosyltransferase</keyword>
<dbReference type="EMBL" id="JALJOU010000056">
    <property type="protein sequence ID" value="KAK9827667.1"/>
    <property type="molecule type" value="Genomic_DNA"/>
</dbReference>
<dbReference type="InterPro" id="IPR026051">
    <property type="entry name" value="ALG1-like"/>
</dbReference>
<keyword evidence="12" id="KW-1185">Reference proteome</keyword>
<gene>
    <name evidence="11" type="ORF">WJX81_005366</name>
</gene>
<evidence type="ECO:0000256" key="5">
    <source>
        <dbReference type="ARBA" id="ARBA00022692"/>
    </source>
</evidence>
<keyword evidence="4" id="KW-0808">Transferase</keyword>
<evidence type="ECO:0000256" key="2">
    <source>
        <dbReference type="ARBA" id="ARBA00004922"/>
    </source>
</evidence>
<feature type="region of interest" description="Disordered" evidence="9">
    <location>
        <begin position="229"/>
        <end position="274"/>
    </location>
</feature>
<proteinExistence type="predicted"/>
<keyword evidence="8 10" id="KW-0472">Membrane</keyword>
<evidence type="ECO:0000256" key="6">
    <source>
        <dbReference type="ARBA" id="ARBA00022824"/>
    </source>
</evidence>
<dbReference type="SUPFAM" id="SSF53756">
    <property type="entry name" value="UDP-Glycosyltransferase/glycogen phosphorylase"/>
    <property type="match status" value="1"/>
</dbReference>
<organism evidence="11 12">
    <name type="scientific">Elliptochloris bilobata</name>
    <dbReference type="NCBI Taxonomy" id="381761"/>
    <lineage>
        <taxon>Eukaryota</taxon>
        <taxon>Viridiplantae</taxon>
        <taxon>Chlorophyta</taxon>
        <taxon>core chlorophytes</taxon>
        <taxon>Trebouxiophyceae</taxon>
        <taxon>Trebouxiophyceae incertae sedis</taxon>
        <taxon>Elliptochloris clade</taxon>
        <taxon>Elliptochloris</taxon>
    </lineage>
</organism>